<dbReference type="GO" id="GO:0004181">
    <property type="term" value="F:metallocarboxypeptidase activity"/>
    <property type="evidence" value="ECO:0007669"/>
    <property type="project" value="InterPro"/>
</dbReference>
<organism evidence="2 3">
    <name type="scientific">Tepidibacillus decaturensis</name>
    <dbReference type="NCBI Taxonomy" id="1413211"/>
    <lineage>
        <taxon>Bacteria</taxon>
        <taxon>Bacillati</taxon>
        <taxon>Bacillota</taxon>
        <taxon>Bacilli</taxon>
        <taxon>Bacillales</taxon>
        <taxon>Bacillaceae</taxon>
        <taxon>Tepidibacillus</taxon>
    </lineage>
</organism>
<dbReference type="AlphaFoldDB" id="A0A135L6F5"/>
<protein>
    <recommendedName>
        <fullName evidence="1">Peptidase M14 domain-containing protein</fullName>
    </recommendedName>
</protein>
<dbReference type="Pfam" id="PF00246">
    <property type="entry name" value="Peptidase_M14"/>
    <property type="match status" value="1"/>
</dbReference>
<dbReference type="SUPFAM" id="SSF53187">
    <property type="entry name" value="Zn-dependent exopeptidases"/>
    <property type="match status" value="1"/>
</dbReference>
<feature type="domain" description="Peptidase M14" evidence="1">
    <location>
        <begin position="764"/>
        <end position="861"/>
    </location>
</feature>
<comment type="caution">
    <text evidence="2">The sequence shown here is derived from an EMBL/GenBank/DDBJ whole genome shotgun (WGS) entry which is preliminary data.</text>
</comment>
<dbReference type="GO" id="GO:0008270">
    <property type="term" value="F:zinc ion binding"/>
    <property type="evidence" value="ECO:0007669"/>
    <property type="project" value="InterPro"/>
</dbReference>
<proteinExistence type="predicted"/>
<evidence type="ECO:0000259" key="1">
    <source>
        <dbReference type="Pfam" id="PF00246"/>
    </source>
</evidence>
<dbReference type="STRING" id="1413211.U473_11680"/>
<evidence type="ECO:0000313" key="2">
    <source>
        <dbReference type="EMBL" id="KXG44604.1"/>
    </source>
</evidence>
<name>A0A135L6F5_9BACI</name>
<dbReference type="EMBL" id="LSKU01000001">
    <property type="protein sequence ID" value="KXG44604.1"/>
    <property type="molecule type" value="Genomic_DNA"/>
</dbReference>
<evidence type="ECO:0000313" key="3">
    <source>
        <dbReference type="Proteomes" id="UP000070352"/>
    </source>
</evidence>
<reference evidence="2 3" key="1">
    <citation type="submission" date="2016-02" db="EMBL/GenBank/DDBJ databases">
        <title>Draft Genome for Tepidibacillus decaturensis nov. sp. Strain Z9, an Anaerobic, Moderately Thermophilic and Heterotrophic Bacterium from Deep Subsurface of the Illinois Basin, USA.</title>
        <authorList>
            <person name="Dong Y."/>
            <person name="Chang J.Y."/>
            <person name="Sanford R."/>
            <person name="Fouke B.W."/>
        </authorList>
    </citation>
    <scope>NUCLEOTIDE SEQUENCE [LARGE SCALE GENOMIC DNA]</scope>
    <source>
        <strain evidence="2 3">Z9</strain>
    </source>
</reference>
<sequence>MVDIRKIFTTEGFLADRNQDGVTDALTVSVQIEQQLVVYGIIDFLARLGLETSELTFPIIDKQLEEGDWLFLIRQRDYFDWSREDQDLVNSEASLFLDEDKRTVILEGNNETSIDKMLRWLAAYWPEGVSCNEEQRITKLEWRLNQVFAINDHGDQSPIQITNDRQTADQLPKEKEREELEWKPLDSLSQLWTEIGFYQGGRVDLNSQLNIGFEFSLNQPHHFMIKESAHLAAKLGLYATGIKFPITGFDLTQDKTNKKELIFKFIECSQQDQPKGDTPNGAELLLSQPRQTTSELDHQALLPQIIELKGTADGITAMIQYLNQTYPVAEGGSFGRWEQELLNQDHKPIDFPLWKKWEWHNQGELNDFKQWWEQIKVELRKNYFHHSTVNQIGEVEEKEFVERINLEVFLSEPYQIRKALETQLAEELAQLFSTTNNNTITVHIYSAYKPGFHWIKEQLSEELKKLQVNHSIDRLKIYFQKETRENGLELEIRWLQEMYPIDQWLEKHLGIQLDHIEWVMKEDLESTYFLEAYHDYQCIGTWSLNVPVAPMLYLNDQYSYPTTGNARIILNEKEINAKQISTDRERFWREYRFNVLPQIEKLIQEQLSKDTYIESGLSPLFHSLEVHVWLSEEEERLNIQEERISALEALHEDLYFFTLDYFADLGKRITGQEWNSPGAIKPFLHLNQNQAPKAEIILRRYQPRPKRKMKTTKLWIDHQNPEQLIAVVEEETDPRQTPIQHQVPIKINNDTNHHKSQVHVFEWTVKHSFEGRPIQALEVTSHRVSQFRSTHKLSLFKPTILIETGHHANEVSSMPAIKELVTEIINQHPDWLKRVNLVVIPQANPDGVALHQRLTAEHPEWKHHAARFNAVGLEYAYHRFKETLFGEAEVVPTLFYRWLPDVIIDDHGIPSHEWTQPFAGYNSPPRFPVSYWIPISLIYGITKKLDQDKYPKHYQILQQVIKEINRGFEQSSLQQKNRQYQLFYQRYGHQWCPETFPLEKESELIFYEWPTQVDQKSTSLIARHPEWVTLDIISEAADETVYDQALRECMDAHQVFDRSIIGWIANRPQSVTKISNNGWIRWFRKRPLQ</sequence>
<dbReference type="Gene3D" id="3.40.630.10">
    <property type="entry name" value="Zn peptidases"/>
    <property type="match status" value="1"/>
</dbReference>
<accession>A0A135L6F5</accession>
<dbReference type="InterPro" id="IPR000834">
    <property type="entry name" value="Peptidase_M14"/>
</dbReference>
<dbReference type="CDD" id="cd06232">
    <property type="entry name" value="M14-like"/>
    <property type="match status" value="1"/>
</dbReference>
<dbReference type="Proteomes" id="UP000070352">
    <property type="component" value="Unassembled WGS sequence"/>
</dbReference>
<gene>
    <name evidence="2" type="ORF">U473_11680</name>
</gene>
<dbReference type="GO" id="GO:0006508">
    <property type="term" value="P:proteolysis"/>
    <property type="evidence" value="ECO:0007669"/>
    <property type="project" value="InterPro"/>
</dbReference>
<keyword evidence="3" id="KW-1185">Reference proteome</keyword>